<protein>
    <recommendedName>
        <fullName evidence="3">Lipoprotein</fullName>
    </recommendedName>
</protein>
<dbReference type="Proteomes" id="UP000650424">
    <property type="component" value="Unassembled WGS sequence"/>
</dbReference>
<keyword evidence="2" id="KW-1185">Reference proteome</keyword>
<evidence type="ECO:0008006" key="3">
    <source>
        <dbReference type="Google" id="ProtNLM"/>
    </source>
</evidence>
<reference evidence="1 2" key="1">
    <citation type="submission" date="2020-08" db="EMBL/GenBank/DDBJ databases">
        <title>Novel species isolated from subtropical streams in China.</title>
        <authorList>
            <person name="Lu H."/>
        </authorList>
    </citation>
    <scope>NUCLEOTIDE SEQUENCE [LARGE SCALE GENOMIC DNA]</scope>
    <source>
        <strain evidence="1 2">CY18W</strain>
    </source>
</reference>
<comment type="caution">
    <text evidence="1">The sequence shown here is derived from an EMBL/GenBank/DDBJ whole genome shotgun (WGS) entry which is preliminary data.</text>
</comment>
<proteinExistence type="predicted"/>
<evidence type="ECO:0000313" key="2">
    <source>
        <dbReference type="Proteomes" id="UP000650424"/>
    </source>
</evidence>
<evidence type="ECO:0000313" key="1">
    <source>
        <dbReference type="EMBL" id="MBC3920846.1"/>
    </source>
</evidence>
<accession>A0ABR6ZYE3</accession>
<name>A0ABR6ZYE3_9BURK</name>
<dbReference type="RefSeq" id="WP_186950682.1">
    <property type="nucleotide sequence ID" value="NZ_JACOGF010000020.1"/>
</dbReference>
<sequence length="254" mass="27282">MSEMIANQRPHHPAMLRNVAVSFLLLTAAAGCQKPAASDAGKALAHASATSAFLPAIASEASAGTAQASSRLAYNGPLGLAMGITEAELTGQLAYSASDKVRHLYTGKPPQPMADFSDYFALATPLSGLCRIGGYARFDTVNGSGDQIRGAVDRIAASLEEKYGKPSKKKDVISVDVYRKKPQYWMVGLKEGSVSYGYRWAAGRTVKDLPDDIMNIIVYAQAETIHQGGVGVIYEFSNYADCQKELKKENPKKR</sequence>
<dbReference type="EMBL" id="JACOGF010000020">
    <property type="protein sequence ID" value="MBC3920846.1"/>
    <property type="molecule type" value="Genomic_DNA"/>
</dbReference>
<organism evidence="1 2">
    <name type="scientific">Undibacterium hunanense</name>
    <dbReference type="NCBI Taxonomy" id="2762292"/>
    <lineage>
        <taxon>Bacteria</taxon>
        <taxon>Pseudomonadati</taxon>
        <taxon>Pseudomonadota</taxon>
        <taxon>Betaproteobacteria</taxon>
        <taxon>Burkholderiales</taxon>
        <taxon>Oxalobacteraceae</taxon>
        <taxon>Undibacterium</taxon>
    </lineage>
</organism>
<gene>
    <name evidence="1" type="ORF">H8L32_25500</name>
</gene>